<dbReference type="PROSITE" id="PS51257">
    <property type="entry name" value="PROKAR_LIPOPROTEIN"/>
    <property type="match status" value="1"/>
</dbReference>
<organism evidence="1 4">
    <name type="scientific">Myxococcus fulvus</name>
    <dbReference type="NCBI Taxonomy" id="33"/>
    <lineage>
        <taxon>Bacteria</taxon>
        <taxon>Pseudomonadati</taxon>
        <taxon>Myxococcota</taxon>
        <taxon>Myxococcia</taxon>
        <taxon>Myxococcales</taxon>
        <taxon>Cystobacterineae</taxon>
        <taxon>Myxococcaceae</taxon>
        <taxon>Myxococcus</taxon>
    </lineage>
</organism>
<evidence type="ECO:0000313" key="4">
    <source>
        <dbReference type="Proteomes" id="UP000321514"/>
    </source>
</evidence>
<reference evidence="2 3" key="1">
    <citation type="submission" date="2016-10" db="EMBL/GenBank/DDBJ databases">
        <authorList>
            <person name="Varghese N."/>
            <person name="Submissions S."/>
        </authorList>
    </citation>
    <scope>NUCLEOTIDE SEQUENCE [LARGE SCALE GENOMIC DNA]</scope>
    <source>
        <strain evidence="2 3">DSM 16525</strain>
    </source>
</reference>
<name>A0A511TE89_MYXFU</name>
<sequence length="201" mass="22057">MQSRDGMTSNPIRPLRRLSSAPVALLLLLAACGAEDGTLRVIRDGKWKDFDHQRRSELSADEETRLVLCGSDTGRNVAEDVGRSACIHVVMDKALLGTGPRTLELAGTSYVKKTETLRSYTFKPRVENSPEMKAAWVQTSCFEPPDPVSLDVMQVVNGRLVLEENSATHLRGRMRLKMEGVTYGPCYGGGAEAELDFDASL</sequence>
<dbReference type="Proteomes" id="UP000183760">
    <property type="component" value="Unassembled WGS sequence"/>
</dbReference>
<evidence type="ECO:0000313" key="1">
    <source>
        <dbReference type="EMBL" id="GEN12486.1"/>
    </source>
</evidence>
<dbReference type="EMBL" id="BJXR01000062">
    <property type="protein sequence ID" value="GEN12486.1"/>
    <property type="molecule type" value="Genomic_DNA"/>
</dbReference>
<dbReference type="EMBL" id="FOIB01000003">
    <property type="protein sequence ID" value="SET77542.1"/>
    <property type="molecule type" value="Genomic_DNA"/>
</dbReference>
<comment type="caution">
    <text evidence="1">The sequence shown here is derived from an EMBL/GenBank/DDBJ whole genome shotgun (WGS) entry which is preliminary data.</text>
</comment>
<evidence type="ECO:0000313" key="2">
    <source>
        <dbReference type="EMBL" id="SET77542.1"/>
    </source>
</evidence>
<reference evidence="1 4" key="2">
    <citation type="submission" date="2019-07" db="EMBL/GenBank/DDBJ databases">
        <title>Whole genome shotgun sequence of Myxococcus fulvus NBRC 100333.</title>
        <authorList>
            <person name="Hosoyama A."/>
            <person name="Uohara A."/>
            <person name="Ohji S."/>
            <person name="Ichikawa N."/>
        </authorList>
    </citation>
    <scope>NUCLEOTIDE SEQUENCE [LARGE SCALE GENOMIC DNA]</scope>
    <source>
        <strain evidence="1 4">NBRC 100333</strain>
    </source>
</reference>
<keyword evidence="3" id="KW-1185">Reference proteome</keyword>
<dbReference type="OrthoDB" id="5509417at2"/>
<dbReference type="RefSeq" id="WP_143097078.1">
    <property type="nucleotide sequence ID" value="NZ_BJXR01000062.1"/>
</dbReference>
<evidence type="ECO:0008006" key="5">
    <source>
        <dbReference type="Google" id="ProtNLM"/>
    </source>
</evidence>
<gene>
    <name evidence="1" type="ORF">MFU01_75230</name>
    <name evidence="2" type="ORF">SAMN05443572_103172</name>
</gene>
<proteinExistence type="predicted"/>
<protein>
    <recommendedName>
        <fullName evidence="5">Lipoprotein</fullName>
    </recommendedName>
</protein>
<dbReference type="Proteomes" id="UP000321514">
    <property type="component" value="Unassembled WGS sequence"/>
</dbReference>
<dbReference type="AlphaFoldDB" id="A0A511TE89"/>
<accession>A0A511TE89</accession>
<evidence type="ECO:0000313" key="3">
    <source>
        <dbReference type="Proteomes" id="UP000183760"/>
    </source>
</evidence>